<evidence type="ECO:0000313" key="1">
    <source>
        <dbReference type="EMBL" id="DAD71460.1"/>
    </source>
</evidence>
<name>A0A8S5LN49_9CAUD</name>
<sequence length="209" mass="23724">MATDTATFTISAPTGAYMRNFVNPTARQKSAYLIGYRNGVATEWNGNGDFWFADLNIWIPANRIVTGLTVSFQYCTAQWQTGQNLRIWTAWGYTINGTNLLNMNISSTGGGGNWWGWSNSYTVNNFNSGASGNNMFLRIENYVDDGYPHYFFACCIDTISITYTYTTLGSTWINVDGTWRRVQPWLNVNGTWKRVTIWIKIGDTWKRCG</sequence>
<accession>A0A8S5LN49</accession>
<proteinExistence type="predicted"/>
<dbReference type="EMBL" id="BK015882">
    <property type="protein sequence ID" value="DAD71460.1"/>
    <property type="molecule type" value="Genomic_DNA"/>
</dbReference>
<protein>
    <submittedName>
        <fullName evidence="1">Uncharacterized protein</fullName>
    </submittedName>
</protein>
<reference evidence="1" key="1">
    <citation type="journal article" date="2021" name="Proc. Natl. Acad. Sci. U.S.A.">
        <title>A Catalog of Tens of Thousands of Viruses from Human Metagenomes Reveals Hidden Associations with Chronic Diseases.</title>
        <authorList>
            <person name="Tisza M.J."/>
            <person name="Buck C.B."/>
        </authorList>
    </citation>
    <scope>NUCLEOTIDE SEQUENCE</scope>
    <source>
        <strain evidence="1">Ctsf32</strain>
    </source>
</reference>
<organism evidence="1">
    <name type="scientific">Siphoviridae sp. ctsf32</name>
    <dbReference type="NCBI Taxonomy" id="2827594"/>
    <lineage>
        <taxon>Viruses</taxon>
        <taxon>Duplodnaviria</taxon>
        <taxon>Heunggongvirae</taxon>
        <taxon>Uroviricota</taxon>
        <taxon>Caudoviricetes</taxon>
    </lineage>
</organism>